<dbReference type="AlphaFoldDB" id="A0A0K2UGG0"/>
<evidence type="ECO:0000313" key="2">
    <source>
        <dbReference type="EMBL" id="CDW37308.1"/>
    </source>
</evidence>
<sequence>MIKTLSKHLSPFTNRHFSSIHKDPIDDTKSNLQFSLEYLVKGRYLRPNPIPYIRFAKNGTLLRHQFLRKYKDLVQSNDVLLSAQNKVSFSKFKEGMDGATKRSLFVWPTEGPFDVCSIIKGEGFDNDNYILKPLASQNEEFKIKSYVFMNKDISWRFALQDVLRERRIWWKRLFFNPGAIFIPEEVESNSEFPVARISTNFEDQDYGFNDNFVVESLKMLDDFEGYKVLETSTCPSIGTLALLLDAVRERMFLSNRPRMALNQYIVPHQLAIFMSDDYINSSPQIRNFLSEFRVFLSKALRKEGLRLYSTPQESLDIVDLIGIPFVIILSPKTLDDGICNIWDRETYWYEEVHVADVVSRFVQIFQKRWIPSLG</sequence>
<accession>A0A0K2UGG0</accession>
<dbReference type="SUPFAM" id="SSF52954">
    <property type="entry name" value="Class II aaRS ABD-related"/>
    <property type="match status" value="1"/>
</dbReference>
<dbReference type="RefSeq" id="XP_071746389.1">
    <property type="nucleotide sequence ID" value="XM_071890288.1"/>
</dbReference>
<feature type="domain" description="Anticodon-binding" evidence="1">
    <location>
        <begin position="297"/>
        <end position="362"/>
    </location>
</feature>
<dbReference type="EMBL" id="HACA01019946">
    <property type="protein sequence ID" value="CDW37307.1"/>
    <property type="molecule type" value="Transcribed_RNA"/>
</dbReference>
<dbReference type="GeneID" id="121122664"/>
<evidence type="ECO:0000259" key="1">
    <source>
        <dbReference type="Pfam" id="PF03129"/>
    </source>
</evidence>
<organism evidence="2">
    <name type="scientific">Lepeophtheirus salmonis</name>
    <name type="common">Salmon louse</name>
    <name type="synonym">Caligus salmonis</name>
    <dbReference type="NCBI Taxonomy" id="72036"/>
    <lineage>
        <taxon>Eukaryota</taxon>
        <taxon>Metazoa</taxon>
        <taxon>Ecdysozoa</taxon>
        <taxon>Arthropoda</taxon>
        <taxon>Crustacea</taxon>
        <taxon>Multicrustacea</taxon>
        <taxon>Hexanauplia</taxon>
        <taxon>Copepoda</taxon>
        <taxon>Siphonostomatoida</taxon>
        <taxon>Caligidae</taxon>
        <taxon>Lepeophtheirus</taxon>
    </lineage>
</organism>
<dbReference type="Gene3D" id="3.40.50.800">
    <property type="entry name" value="Anticodon-binding domain"/>
    <property type="match status" value="1"/>
</dbReference>
<dbReference type="OrthoDB" id="5394539at2759"/>
<name>A0A0K2UGG0_LEPSM</name>
<dbReference type="InterPro" id="IPR004154">
    <property type="entry name" value="Anticodon-bd"/>
</dbReference>
<protein>
    <recommendedName>
        <fullName evidence="1">Anticodon-binding domain-containing protein</fullName>
    </recommendedName>
</protein>
<dbReference type="EMBL" id="HACA01019947">
    <property type="protein sequence ID" value="CDW37308.1"/>
    <property type="molecule type" value="Transcribed_RNA"/>
</dbReference>
<proteinExistence type="predicted"/>
<dbReference type="InterPro" id="IPR036621">
    <property type="entry name" value="Anticodon-bd_dom_sf"/>
</dbReference>
<dbReference type="Pfam" id="PF03129">
    <property type="entry name" value="HGTP_anticodon"/>
    <property type="match status" value="1"/>
</dbReference>
<reference evidence="2" key="1">
    <citation type="submission" date="2014-05" db="EMBL/GenBank/DDBJ databases">
        <authorList>
            <person name="Chronopoulou M."/>
        </authorList>
    </citation>
    <scope>NUCLEOTIDE SEQUENCE</scope>
    <source>
        <tissue evidence="2">Whole organism</tissue>
    </source>
</reference>